<evidence type="ECO:0000256" key="7">
    <source>
        <dbReference type="SAM" id="SignalP"/>
    </source>
</evidence>
<dbReference type="EMBL" id="BPQQ01000058">
    <property type="protein sequence ID" value="GJE02627.1"/>
    <property type="molecule type" value="Genomic_DNA"/>
</dbReference>
<keyword evidence="7" id="KW-0732">Signal</keyword>
<dbReference type="Proteomes" id="UP001055153">
    <property type="component" value="Unassembled WGS sequence"/>
</dbReference>
<sequence length="106" mass="10923">MLLRPALLAALLLAGTGAEAGDAAAGRKKAVACQACHGLDGVSKLPDAPNLSGQVEPYLVKALGEFRDGTRRNEVMSVAAKDLTDSDIADLAAYYSSIQIDVVPPS</sequence>
<feature type="domain" description="Cytochrome c" evidence="8">
    <location>
        <begin position="21"/>
        <end position="99"/>
    </location>
</feature>
<gene>
    <name evidence="9" type="ORF">GMJLKIPL_4576</name>
</gene>
<keyword evidence="2 6" id="KW-0349">Heme</keyword>
<evidence type="ECO:0000259" key="8">
    <source>
        <dbReference type="PROSITE" id="PS51007"/>
    </source>
</evidence>
<organism evidence="9 10">
    <name type="scientific">Methylobacterium isbiliense</name>
    <dbReference type="NCBI Taxonomy" id="315478"/>
    <lineage>
        <taxon>Bacteria</taxon>
        <taxon>Pseudomonadati</taxon>
        <taxon>Pseudomonadota</taxon>
        <taxon>Alphaproteobacteria</taxon>
        <taxon>Hyphomicrobiales</taxon>
        <taxon>Methylobacteriaceae</taxon>
        <taxon>Methylobacterium</taxon>
    </lineage>
</organism>
<feature type="chain" id="PRO_5046693300" description="Cytochrome c domain-containing protein" evidence="7">
    <location>
        <begin position="21"/>
        <end position="106"/>
    </location>
</feature>
<dbReference type="SUPFAM" id="SSF46626">
    <property type="entry name" value="Cytochrome c"/>
    <property type="match status" value="1"/>
</dbReference>
<dbReference type="Gene3D" id="1.10.760.10">
    <property type="entry name" value="Cytochrome c-like domain"/>
    <property type="match status" value="1"/>
</dbReference>
<evidence type="ECO:0000256" key="6">
    <source>
        <dbReference type="PROSITE-ProRule" id="PRU00433"/>
    </source>
</evidence>
<accession>A0ABQ4SHM9</accession>
<evidence type="ECO:0000256" key="3">
    <source>
        <dbReference type="ARBA" id="ARBA00022723"/>
    </source>
</evidence>
<reference evidence="9" key="2">
    <citation type="submission" date="2021-08" db="EMBL/GenBank/DDBJ databases">
        <authorList>
            <person name="Tani A."/>
            <person name="Ola A."/>
            <person name="Ogura Y."/>
            <person name="Katsura K."/>
            <person name="Hayashi T."/>
        </authorList>
    </citation>
    <scope>NUCLEOTIDE SEQUENCE</scope>
    <source>
        <strain evidence="9">DSM 17168</strain>
    </source>
</reference>
<evidence type="ECO:0000313" key="10">
    <source>
        <dbReference type="Proteomes" id="UP001055153"/>
    </source>
</evidence>
<evidence type="ECO:0000256" key="1">
    <source>
        <dbReference type="ARBA" id="ARBA00022448"/>
    </source>
</evidence>
<evidence type="ECO:0000256" key="4">
    <source>
        <dbReference type="ARBA" id="ARBA00022982"/>
    </source>
</evidence>
<keyword evidence="10" id="KW-1185">Reference proteome</keyword>
<evidence type="ECO:0000256" key="2">
    <source>
        <dbReference type="ARBA" id="ARBA00022617"/>
    </source>
</evidence>
<proteinExistence type="predicted"/>
<feature type="signal peptide" evidence="7">
    <location>
        <begin position="1"/>
        <end position="20"/>
    </location>
</feature>
<dbReference type="InterPro" id="IPR050597">
    <property type="entry name" value="Cytochrome_c_Oxidase_Subunit"/>
</dbReference>
<dbReference type="InterPro" id="IPR036909">
    <property type="entry name" value="Cyt_c-like_dom_sf"/>
</dbReference>
<keyword evidence="1" id="KW-0813">Transport</keyword>
<protein>
    <recommendedName>
        <fullName evidence="8">Cytochrome c domain-containing protein</fullName>
    </recommendedName>
</protein>
<name>A0ABQ4SHM9_9HYPH</name>
<keyword evidence="3 6" id="KW-0479">Metal-binding</keyword>
<dbReference type="PROSITE" id="PS51007">
    <property type="entry name" value="CYTC"/>
    <property type="match status" value="1"/>
</dbReference>
<evidence type="ECO:0000313" key="9">
    <source>
        <dbReference type="EMBL" id="GJE02627.1"/>
    </source>
</evidence>
<dbReference type="RefSeq" id="WP_238239377.1">
    <property type="nucleotide sequence ID" value="NZ_BPQQ01000058.1"/>
</dbReference>
<dbReference type="PANTHER" id="PTHR33751:SF9">
    <property type="entry name" value="CYTOCHROME C4"/>
    <property type="match status" value="1"/>
</dbReference>
<dbReference type="Pfam" id="PF00034">
    <property type="entry name" value="Cytochrom_C"/>
    <property type="match status" value="1"/>
</dbReference>
<dbReference type="PANTHER" id="PTHR33751">
    <property type="entry name" value="CBB3-TYPE CYTOCHROME C OXIDASE SUBUNIT FIXP"/>
    <property type="match status" value="1"/>
</dbReference>
<evidence type="ECO:0000256" key="5">
    <source>
        <dbReference type="ARBA" id="ARBA00023004"/>
    </source>
</evidence>
<dbReference type="InterPro" id="IPR009056">
    <property type="entry name" value="Cyt_c-like_dom"/>
</dbReference>
<reference evidence="9" key="1">
    <citation type="journal article" date="2021" name="Front. Microbiol.">
        <title>Comprehensive Comparative Genomics and Phenotyping of Methylobacterium Species.</title>
        <authorList>
            <person name="Alessa O."/>
            <person name="Ogura Y."/>
            <person name="Fujitani Y."/>
            <person name="Takami H."/>
            <person name="Hayashi T."/>
            <person name="Sahin N."/>
            <person name="Tani A."/>
        </authorList>
    </citation>
    <scope>NUCLEOTIDE SEQUENCE</scope>
    <source>
        <strain evidence="9">DSM 17168</strain>
    </source>
</reference>
<comment type="caution">
    <text evidence="9">The sequence shown here is derived from an EMBL/GenBank/DDBJ whole genome shotgun (WGS) entry which is preliminary data.</text>
</comment>
<keyword evidence="5 6" id="KW-0408">Iron</keyword>
<keyword evidence="4" id="KW-0249">Electron transport</keyword>